<proteinExistence type="predicted"/>
<reference evidence="1" key="1">
    <citation type="submission" date="2021-07" db="EMBL/GenBank/DDBJ databases">
        <title>Draft genome of Mortierella alpina, strain LL118, isolated from an aspen leaf litter sample.</title>
        <authorList>
            <person name="Yang S."/>
            <person name="Vinatzer B.A."/>
        </authorList>
    </citation>
    <scope>NUCLEOTIDE SEQUENCE</scope>
    <source>
        <strain evidence="1">LL118</strain>
    </source>
</reference>
<protein>
    <submittedName>
        <fullName evidence="1">Uncharacterized protein</fullName>
    </submittedName>
</protein>
<evidence type="ECO:0000313" key="1">
    <source>
        <dbReference type="EMBL" id="KAG9325856.1"/>
    </source>
</evidence>
<gene>
    <name evidence="1" type="ORF">KVV02_006850</name>
</gene>
<dbReference type="AlphaFoldDB" id="A0A9P8AB18"/>
<sequence>MFLQEAGRISYIRRQACDPINKVQWTNSLLRLRRAQEIQKKRAKAKAVACTVRTGRASTSNRLMYDPECPRNKPNTVTVLAYGAAGSGAGTTPVAKSRRLQGSNIKVKAVNGGVVCVNQLCPTVRAGYPSRPRDSNAALNILLAMAPWPQYHYETVMGWAKVGRRWIWMLELMTVTMAAKTLPGQYYHTQDMSGCRVYQLLTPASMCRNIMRSALNRWVPYPLQSWQLPAVVF</sequence>
<dbReference type="EMBL" id="JAIFTL010000031">
    <property type="protein sequence ID" value="KAG9325856.1"/>
    <property type="molecule type" value="Genomic_DNA"/>
</dbReference>
<name>A0A9P8AB18_MORAP</name>
<accession>A0A9P8AB18</accession>
<comment type="caution">
    <text evidence="1">The sequence shown here is derived from an EMBL/GenBank/DDBJ whole genome shotgun (WGS) entry which is preliminary data.</text>
</comment>
<dbReference type="Proteomes" id="UP000717515">
    <property type="component" value="Unassembled WGS sequence"/>
</dbReference>
<evidence type="ECO:0000313" key="2">
    <source>
        <dbReference type="Proteomes" id="UP000717515"/>
    </source>
</evidence>
<organism evidence="1 2">
    <name type="scientific">Mortierella alpina</name>
    <name type="common">Oleaginous fungus</name>
    <name type="synonym">Mortierella renispora</name>
    <dbReference type="NCBI Taxonomy" id="64518"/>
    <lineage>
        <taxon>Eukaryota</taxon>
        <taxon>Fungi</taxon>
        <taxon>Fungi incertae sedis</taxon>
        <taxon>Mucoromycota</taxon>
        <taxon>Mortierellomycotina</taxon>
        <taxon>Mortierellomycetes</taxon>
        <taxon>Mortierellales</taxon>
        <taxon>Mortierellaceae</taxon>
        <taxon>Mortierella</taxon>
    </lineage>
</organism>